<evidence type="ECO:0000313" key="5">
    <source>
        <dbReference type="Proteomes" id="UP000326759"/>
    </source>
</evidence>
<dbReference type="PANTHER" id="PTHR23424:SF29">
    <property type="entry name" value="SERUM AMYLOID A PROTEIN"/>
    <property type="match status" value="1"/>
</dbReference>
<dbReference type="GO" id="GO:0005576">
    <property type="term" value="C:extracellular region"/>
    <property type="evidence" value="ECO:0007669"/>
    <property type="project" value="InterPro"/>
</dbReference>
<feature type="chain" id="PRO_5024362877" evidence="3">
    <location>
        <begin position="23"/>
        <end position="147"/>
    </location>
</feature>
<evidence type="ECO:0000256" key="1">
    <source>
        <dbReference type="ARBA" id="ARBA00007745"/>
    </source>
</evidence>
<organism evidence="4 5">
    <name type="scientific">Armadillidium nasatum</name>
    <dbReference type="NCBI Taxonomy" id="96803"/>
    <lineage>
        <taxon>Eukaryota</taxon>
        <taxon>Metazoa</taxon>
        <taxon>Ecdysozoa</taxon>
        <taxon>Arthropoda</taxon>
        <taxon>Crustacea</taxon>
        <taxon>Multicrustacea</taxon>
        <taxon>Malacostraca</taxon>
        <taxon>Eumalacostraca</taxon>
        <taxon>Peracarida</taxon>
        <taxon>Isopoda</taxon>
        <taxon>Oniscidea</taxon>
        <taxon>Crinocheta</taxon>
        <taxon>Armadillidiidae</taxon>
        <taxon>Armadillidium</taxon>
    </lineage>
</organism>
<dbReference type="Gene3D" id="1.10.132.110">
    <property type="entry name" value="Serum amyloid A protein"/>
    <property type="match status" value="1"/>
</dbReference>
<dbReference type="Pfam" id="PF00277">
    <property type="entry name" value="SAA"/>
    <property type="match status" value="1"/>
</dbReference>
<dbReference type="SMART" id="SM00197">
    <property type="entry name" value="SAA"/>
    <property type="match status" value="1"/>
</dbReference>
<dbReference type="InterPro" id="IPR052464">
    <property type="entry name" value="Synovial_Prolif_Regulator"/>
</dbReference>
<evidence type="ECO:0000256" key="3">
    <source>
        <dbReference type="SAM" id="SignalP"/>
    </source>
</evidence>
<comment type="similarity">
    <text evidence="1">Belongs to the SAA family.</text>
</comment>
<dbReference type="OrthoDB" id="6112826at2759"/>
<feature type="region of interest" description="Disordered" evidence="2">
    <location>
        <begin position="112"/>
        <end position="147"/>
    </location>
</feature>
<dbReference type="PANTHER" id="PTHR23424">
    <property type="entry name" value="SERUM AMYLOID A"/>
    <property type="match status" value="1"/>
</dbReference>
<protein>
    <submittedName>
        <fullName evidence="4">Serum amyloid A-2 protein</fullName>
    </submittedName>
</protein>
<feature type="signal peptide" evidence="3">
    <location>
        <begin position="1"/>
        <end position="22"/>
    </location>
</feature>
<dbReference type="Proteomes" id="UP000326759">
    <property type="component" value="Unassembled WGS sequence"/>
</dbReference>
<keyword evidence="5" id="KW-1185">Reference proteome</keyword>
<proteinExistence type="inferred from homology"/>
<sequence length="147" mass="16372">MKGGGILILLLVASLAVIETSSEPQPEPGNPWNSFRNSVRNTYRRTRDFARGAALGSRDMHRAYRDMKQANWKNSDKYFHARGNRDAARHGAGGAWAARTISNAREFTDRLRGQSSADAAADQRANRLGRNGGNINIYRPRGLPSRY</sequence>
<feature type="compositionally biased region" description="Low complexity" evidence="2">
    <location>
        <begin position="113"/>
        <end position="147"/>
    </location>
</feature>
<name>A0A5N5SZ29_9CRUS</name>
<gene>
    <name evidence="4" type="primary">SAA2_1</name>
    <name evidence="4" type="ORF">Anas_03706</name>
</gene>
<reference evidence="4 5" key="1">
    <citation type="journal article" date="2019" name="PLoS Biol.">
        <title>Sex chromosomes control vertical transmission of feminizing Wolbachia symbionts in an isopod.</title>
        <authorList>
            <person name="Becking T."/>
            <person name="Chebbi M.A."/>
            <person name="Giraud I."/>
            <person name="Moumen B."/>
            <person name="Laverre T."/>
            <person name="Caubet Y."/>
            <person name="Peccoud J."/>
            <person name="Gilbert C."/>
            <person name="Cordaux R."/>
        </authorList>
    </citation>
    <scope>NUCLEOTIDE SEQUENCE [LARGE SCALE GENOMIC DNA]</scope>
    <source>
        <strain evidence="4">ANa2</strain>
        <tissue evidence="4">Whole body excluding digestive tract and cuticle</tissue>
    </source>
</reference>
<comment type="caution">
    <text evidence="4">The sequence shown here is derived from an EMBL/GenBank/DDBJ whole genome shotgun (WGS) entry which is preliminary data.</text>
</comment>
<dbReference type="PRINTS" id="PR00306">
    <property type="entry name" value="SERUMAMYLOID"/>
</dbReference>
<dbReference type="AlphaFoldDB" id="A0A5N5SZ29"/>
<evidence type="ECO:0000313" key="4">
    <source>
        <dbReference type="EMBL" id="KAB7499207.1"/>
    </source>
</evidence>
<dbReference type="InterPro" id="IPR000096">
    <property type="entry name" value="Serum_amyloid_A"/>
</dbReference>
<keyword evidence="3" id="KW-0732">Signal</keyword>
<accession>A0A5N5SZ29</accession>
<dbReference type="EMBL" id="SEYY01018579">
    <property type="protein sequence ID" value="KAB7499207.1"/>
    <property type="molecule type" value="Genomic_DNA"/>
</dbReference>
<evidence type="ECO:0000256" key="2">
    <source>
        <dbReference type="SAM" id="MobiDB-lite"/>
    </source>
</evidence>